<dbReference type="AlphaFoldDB" id="A0A8J7TGX0"/>
<dbReference type="PANTHER" id="PTHR23268:SF124">
    <property type="entry name" value="IG-LIKE DOMAIN-CONTAINING PROTEIN"/>
    <property type="match status" value="1"/>
</dbReference>
<dbReference type="InterPro" id="IPR013783">
    <property type="entry name" value="Ig-like_fold"/>
</dbReference>
<evidence type="ECO:0000259" key="4">
    <source>
        <dbReference type="SMART" id="SM00409"/>
    </source>
</evidence>
<dbReference type="InterPro" id="IPR013106">
    <property type="entry name" value="Ig_V-set"/>
</dbReference>
<evidence type="ECO:0000313" key="5">
    <source>
        <dbReference type="EMBL" id="MBN3323119.1"/>
    </source>
</evidence>
<dbReference type="InterPro" id="IPR036179">
    <property type="entry name" value="Ig-like_dom_sf"/>
</dbReference>
<proteinExistence type="predicted"/>
<evidence type="ECO:0000256" key="1">
    <source>
        <dbReference type="ARBA" id="ARBA00022729"/>
    </source>
</evidence>
<sequence length="128" mass="14130">SLCINLSPLSLYTGLSTSITVLQAPLALLRRPGASIELSCSHDDSSYDTMYWYQQENTGKPVTLIGYLYYKQITIESGFAEKFNITGDAKKKGLFQSSAVTTEDSAVYFCAVSKHSASDHVFLLQKPF</sequence>
<dbReference type="PANTHER" id="PTHR23268">
    <property type="entry name" value="T-CELL RECEPTOR BETA CHAIN"/>
    <property type="match status" value="1"/>
</dbReference>
<dbReference type="InterPro" id="IPR050413">
    <property type="entry name" value="TCR_beta_variable"/>
</dbReference>
<feature type="non-terminal residue" evidence="5">
    <location>
        <position position="1"/>
    </location>
</feature>
<protein>
    <submittedName>
        <fullName evidence="5">HVM05 protein</fullName>
    </submittedName>
</protein>
<keyword evidence="2" id="KW-0391">Immunity</keyword>
<dbReference type="SUPFAM" id="SSF48726">
    <property type="entry name" value="Immunoglobulin"/>
    <property type="match status" value="1"/>
</dbReference>
<name>A0A8J7TGX0_ATRSP</name>
<dbReference type="EMBL" id="JAAWVO010063258">
    <property type="protein sequence ID" value="MBN3323119.1"/>
    <property type="molecule type" value="Genomic_DNA"/>
</dbReference>
<dbReference type="Pfam" id="PF07686">
    <property type="entry name" value="V-set"/>
    <property type="match status" value="1"/>
</dbReference>
<feature type="domain" description="Immunoglobulin" evidence="4">
    <location>
        <begin position="25"/>
        <end position="126"/>
    </location>
</feature>
<dbReference type="InterPro" id="IPR003599">
    <property type="entry name" value="Ig_sub"/>
</dbReference>
<dbReference type="GO" id="GO:0002376">
    <property type="term" value="P:immune system process"/>
    <property type="evidence" value="ECO:0007669"/>
    <property type="project" value="UniProtKB-KW"/>
</dbReference>
<keyword evidence="1" id="KW-0732">Signal</keyword>
<evidence type="ECO:0000256" key="2">
    <source>
        <dbReference type="ARBA" id="ARBA00022859"/>
    </source>
</evidence>
<feature type="domain" description="Immunoglobulin V-set" evidence="3">
    <location>
        <begin position="35"/>
        <end position="112"/>
    </location>
</feature>
<comment type="caution">
    <text evidence="5">The sequence shown here is derived from an EMBL/GenBank/DDBJ whole genome shotgun (WGS) entry which is preliminary data.</text>
</comment>
<evidence type="ECO:0000313" key="6">
    <source>
        <dbReference type="Proteomes" id="UP000736164"/>
    </source>
</evidence>
<organism evidence="5 6">
    <name type="scientific">Atractosteus spatula</name>
    <name type="common">Alligator gar</name>
    <name type="synonym">Lepisosteus spatula</name>
    <dbReference type="NCBI Taxonomy" id="7917"/>
    <lineage>
        <taxon>Eukaryota</taxon>
        <taxon>Metazoa</taxon>
        <taxon>Chordata</taxon>
        <taxon>Craniata</taxon>
        <taxon>Vertebrata</taxon>
        <taxon>Euteleostomi</taxon>
        <taxon>Actinopterygii</taxon>
        <taxon>Neopterygii</taxon>
        <taxon>Holostei</taxon>
        <taxon>Semionotiformes</taxon>
        <taxon>Lepisosteidae</taxon>
        <taxon>Atractosteus</taxon>
    </lineage>
</organism>
<keyword evidence="6" id="KW-1185">Reference proteome</keyword>
<dbReference type="GO" id="GO:0005886">
    <property type="term" value="C:plasma membrane"/>
    <property type="evidence" value="ECO:0007669"/>
    <property type="project" value="TreeGrafter"/>
</dbReference>
<dbReference type="SMART" id="SM00406">
    <property type="entry name" value="IGv"/>
    <property type="match status" value="1"/>
</dbReference>
<dbReference type="Proteomes" id="UP000736164">
    <property type="component" value="Unassembled WGS sequence"/>
</dbReference>
<dbReference type="Gene3D" id="2.60.40.10">
    <property type="entry name" value="Immunoglobulins"/>
    <property type="match status" value="1"/>
</dbReference>
<accession>A0A8J7TGX0</accession>
<evidence type="ECO:0000259" key="3">
    <source>
        <dbReference type="SMART" id="SM00406"/>
    </source>
</evidence>
<dbReference type="GO" id="GO:0007166">
    <property type="term" value="P:cell surface receptor signaling pathway"/>
    <property type="evidence" value="ECO:0007669"/>
    <property type="project" value="TreeGrafter"/>
</dbReference>
<reference evidence="5" key="1">
    <citation type="journal article" date="2021" name="Cell">
        <title>Tracing the genetic footprints of vertebrate landing in non-teleost ray-finned fishes.</title>
        <authorList>
            <person name="Bi X."/>
            <person name="Wang K."/>
            <person name="Yang L."/>
            <person name="Pan H."/>
            <person name="Jiang H."/>
            <person name="Wei Q."/>
            <person name="Fang M."/>
            <person name="Yu H."/>
            <person name="Zhu C."/>
            <person name="Cai Y."/>
            <person name="He Y."/>
            <person name="Gan X."/>
            <person name="Zeng H."/>
            <person name="Yu D."/>
            <person name="Zhu Y."/>
            <person name="Jiang H."/>
            <person name="Qiu Q."/>
            <person name="Yang H."/>
            <person name="Zhang Y.E."/>
            <person name="Wang W."/>
            <person name="Zhu M."/>
            <person name="He S."/>
            <person name="Zhang G."/>
        </authorList>
    </citation>
    <scope>NUCLEOTIDE SEQUENCE</scope>
    <source>
        <strain evidence="5">Allg_001</strain>
    </source>
</reference>
<gene>
    <name evidence="5" type="primary">Ighv161</name>
    <name evidence="5" type="ORF">GTO95_0008376</name>
</gene>
<feature type="non-terminal residue" evidence="5">
    <location>
        <position position="128"/>
    </location>
</feature>
<dbReference type="SMART" id="SM00409">
    <property type="entry name" value="IG"/>
    <property type="match status" value="1"/>
</dbReference>